<comment type="caution">
    <text evidence="7">The sequence shown here is derived from an EMBL/GenBank/DDBJ whole genome shotgun (WGS) entry which is preliminary data.</text>
</comment>
<dbReference type="Proteomes" id="UP000494165">
    <property type="component" value="Unassembled WGS sequence"/>
</dbReference>
<dbReference type="PANTHER" id="PTHR13628:SF1">
    <property type="entry name" value="TRANSMEMBRANE PROTEIN 267"/>
    <property type="match status" value="1"/>
</dbReference>
<protein>
    <recommendedName>
        <fullName evidence="2">Transmembrane protein 267</fullName>
    </recommendedName>
</protein>
<dbReference type="EMBL" id="CADEPI010000652">
    <property type="protein sequence ID" value="CAB3387939.1"/>
    <property type="molecule type" value="Genomic_DNA"/>
</dbReference>
<proteinExistence type="predicted"/>
<dbReference type="GO" id="GO:0016020">
    <property type="term" value="C:membrane"/>
    <property type="evidence" value="ECO:0007669"/>
    <property type="project" value="UniProtKB-SubCell"/>
</dbReference>
<gene>
    <name evidence="7" type="ORF">CLODIP_2_CD00963</name>
</gene>
<evidence type="ECO:0000313" key="8">
    <source>
        <dbReference type="Proteomes" id="UP000494165"/>
    </source>
</evidence>
<keyword evidence="5" id="KW-0472">Membrane</keyword>
<evidence type="ECO:0000313" key="7">
    <source>
        <dbReference type="EMBL" id="CAB3387939.1"/>
    </source>
</evidence>
<accession>A0A8S1E6D9</accession>
<organism evidence="7 8">
    <name type="scientific">Cloeon dipterum</name>
    <dbReference type="NCBI Taxonomy" id="197152"/>
    <lineage>
        <taxon>Eukaryota</taxon>
        <taxon>Metazoa</taxon>
        <taxon>Ecdysozoa</taxon>
        <taxon>Arthropoda</taxon>
        <taxon>Hexapoda</taxon>
        <taxon>Insecta</taxon>
        <taxon>Pterygota</taxon>
        <taxon>Palaeoptera</taxon>
        <taxon>Ephemeroptera</taxon>
        <taxon>Pisciforma</taxon>
        <taxon>Baetidae</taxon>
        <taxon>Cloeon</taxon>
    </lineage>
</organism>
<keyword evidence="6" id="KW-0732">Signal</keyword>
<evidence type="ECO:0000256" key="2">
    <source>
        <dbReference type="ARBA" id="ARBA00013977"/>
    </source>
</evidence>
<evidence type="ECO:0000256" key="4">
    <source>
        <dbReference type="ARBA" id="ARBA00022989"/>
    </source>
</evidence>
<sequence length="207" mass="22301">MLHADLVLGSLLLVSVCVLGDRVCGLSVLQASKWAALKALADSVTHGLVGGLSWWLLVGIQWPHTPTVSRLLQTVWVTFLASAVDLDHFVAAGTLNIHEVVRLPHRPPLHCTGLCAAAFGALLVCARFYPGMHLLPWQWLLAFSTHHVRDATRRGLWLVPGLWSTRPLPYGLYLALEVAAAPLVALIAPETALRGAVTSPNKLAAVI</sequence>
<evidence type="ECO:0000256" key="6">
    <source>
        <dbReference type="SAM" id="SignalP"/>
    </source>
</evidence>
<dbReference type="OrthoDB" id="10014558at2759"/>
<evidence type="ECO:0000256" key="1">
    <source>
        <dbReference type="ARBA" id="ARBA00004141"/>
    </source>
</evidence>
<dbReference type="InterPro" id="IPR026572">
    <property type="entry name" value="TMEM267"/>
</dbReference>
<reference evidence="7 8" key="1">
    <citation type="submission" date="2020-04" db="EMBL/GenBank/DDBJ databases">
        <authorList>
            <person name="Alioto T."/>
            <person name="Alioto T."/>
            <person name="Gomez Garrido J."/>
        </authorList>
    </citation>
    <scope>NUCLEOTIDE SEQUENCE [LARGE SCALE GENOMIC DNA]</scope>
</reference>
<dbReference type="PANTHER" id="PTHR13628">
    <property type="entry name" value="TRANSMEMBRANE PROTEIN 267"/>
    <property type="match status" value="1"/>
</dbReference>
<feature type="chain" id="PRO_5035870694" description="Transmembrane protein 267" evidence="6">
    <location>
        <begin position="21"/>
        <end position="207"/>
    </location>
</feature>
<name>A0A8S1E6D9_9INSE</name>
<keyword evidence="4" id="KW-1133">Transmembrane helix</keyword>
<comment type="subcellular location">
    <subcellularLocation>
        <location evidence="1">Membrane</location>
        <topology evidence="1">Multi-pass membrane protein</topology>
    </subcellularLocation>
</comment>
<evidence type="ECO:0000256" key="3">
    <source>
        <dbReference type="ARBA" id="ARBA00022692"/>
    </source>
</evidence>
<keyword evidence="8" id="KW-1185">Reference proteome</keyword>
<dbReference type="AlphaFoldDB" id="A0A8S1E6D9"/>
<keyword evidence="3" id="KW-0812">Transmembrane</keyword>
<feature type="signal peptide" evidence="6">
    <location>
        <begin position="1"/>
        <end position="20"/>
    </location>
</feature>
<evidence type="ECO:0000256" key="5">
    <source>
        <dbReference type="ARBA" id="ARBA00023136"/>
    </source>
</evidence>